<dbReference type="SUPFAM" id="SSF54909">
    <property type="entry name" value="Dimeric alpha+beta barrel"/>
    <property type="match status" value="1"/>
</dbReference>
<feature type="domain" description="YCII-related" evidence="2">
    <location>
        <begin position="6"/>
        <end position="87"/>
    </location>
</feature>
<dbReference type="RefSeq" id="WP_111905549.1">
    <property type="nucleotide sequence ID" value="NZ_QLNP01000102.1"/>
</dbReference>
<evidence type="ECO:0000256" key="1">
    <source>
        <dbReference type="ARBA" id="ARBA00007689"/>
    </source>
</evidence>
<comment type="similarity">
    <text evidence="1">Belongs to the YciI family.</text>
</comment>
<dbReference type="PANTHER" id="PTHR33606:SF3">
    <property type="entry name" value="PROTEIN YCII"/>
    <property type="match status" value="1"/>
</dbReference>
<dbReference type="InterPro" id="IPR051807">
    <property type="entry name" value="Sec-metab_biosynth-assoc"/>
</dbReference>
<gene>
    <name evidence="3" type="ORF">DBZ45_19525</name>
</gene>
<dbReference type="Proteomes" id="UP000249166">
    <property type="component" value="Unassembled WGS sequence"/>
</dbReference>
<dbReference type="EMBL" id="QLNP01000102">
    <property type="protein sequence ID" value="RAM35635.1"/>
    <property type="molecule type" value="Genomic_DNA"/>
</dbReference>
<organism evidence="3 4">
    <name type="scientific">Arthrobacter globiformis</name>
    <dbReference type="NCBI Taxonomy" id="1665"/>
    <lineage>
        <taxon>Bacteria</taxon>
        <taxon>Bacillati</taxon>
        <taxon>Actinomycetota</taxon>
        <taxon>Actinomycetes</taxon>
        <taxon>Micrococcales</taxon>
        <taxon>Micrococcaceae</taxon>
        <taxon>Arthrobacter</taxon>
    </lineage>
</organism>
<evidence type="ECO:0000313" key="4">
    <source>
        <dbReference type="Proteomes" id="UP000249166"/>
    </source>
</evidence>
<evidence type="ECO:0000259" key="2">
    <source>
        <dbReference type="Pfam" id="PF03795"/>
    </source>
</evidence>
<dbReference type="InterPro" id="IPR011008">
    <property type="entry name" value="Dimeric_a/b-barrel"/>
</dbReference>
<name>A0A328HE14_ARTGO</name>
<evidence type="ECO:0000313" key="3">
    <source>
        <dbReference type="EMBL" id="RAM35635.1"/>
    </source>
</evidence>
<dbReference type="Gene3D" id="3.30.70.1060">
    <property type="entry name" value="Dimeric alpha+beta barrel"/>
    <property type="match status" value="1"/>
</dbReference>
<reference evidence="3 4" key="1">
    <citation type="submission" date="2018-04" db="EMBL/GenBank/DDBJ databases">
        <title>Bacteria isolated from cave deposits of Manipur.</title>
        <authorList>
            <person name="Sahoo D."/>
            <person name="Sarangthem I."/>
            <person name="Nandeibam J."/>
        </authorList>
    </citation>
    <scope>NUCLEOTIDE SEQUENCE [LARGE SCALE GENOMIC DNA]</scope>
    <source>
        <strain evidence="4">mrc11</strain>
    </source>
</reference>
<dbReference type="AlphaFoldDB" id="A0A328HE14"/>
<dbReference type="OrthoDB" id="8968203at2"/>
<accession>A0A328HE14</accession>
<protein>
    <recommendedName>
        <fullName evidence="2">YCII-related domain-containing protein</fullName>
    </recommendedName>
</protein>
<sequence>MGTFAVTYAYSAASTAGRDEHRPRHVEFLQKQFDDGRLVKSGPFGPEEDPGALLIIEAASKADVEALMDQDPFYRNGLVEKRSIRQWHVVFGANTGADTARN</sequence>
<dbReference type="Pfam" id="PF03795">
    <property type="entry name" value="YCII"/>
    <property type="match status" value="1"/>
</dbReference>
<comment type="caution">
    <text evidence="3">The sequence shown here is derived from an EMBL/GenBank/DDBJ whole genome shotgun (WGS) entry which is preliminary data.</text>
</comment>
<dbReference type="PANTHER" id="PTHR33606">
    <property type="entry name" value="PROTEIN YCII"/>
    <property type="match status" value="1"/>
</dbReference>
<dbReference type="InterPro" id="IPR005545">
    <property type="entry name" value="YCII"/>
</dbReference>
<proteinExistence type="inferred from homology"/>